<keyword evidence="1" id="KW-1133">Transmembrane helix</keyword>
<evidence type="ECO:0000313" key="2">
    <source>
        <dbReference type="EMBL" id="KWV55661.1"/>
    </source>
</evidence>
<evidence type="ECO:0000256" key="1">
    <source>
        <dbReference type="SAM" id="Phobius"/>
    </source>
</evidence>
<name>A0A109JV35_9HYPH</name>
<gene>
    <name evidence="2" type="ORF">AS026_37070</name>
</gene>
<protein>
    <submittedName>
        <fullName evidence="2">Uncharacterized protein</fullName>
    </submittedName>
</protein>
<organism evidence="2 3">
    <name type="scientific">Rhizobium altiplani</name>
    <dbReference type="NCBI Taxonomy" id="1864509"/>
    <lineage>
        <taxon>Bacteria</taxon>
        <taxon>Pseudomonadati</taxon>
        <taxon>Pseudomonadota</taxon>
        <taxon>Alphaproteobacteria</taxon>
        <taxon>Hyphomicrobiales</taxon>
        <taxon>Rhizobiaceae</taxon>
        <taxon>Rhizobium/Agrobacterium group</taxon>
        <taxon>Rhizobium</taxon>
    </lineage>
</organism>
<keyword evidence="1" id="KW-0812">Transmembrane</keyword>
<dbReference type="EMBL" id="LNCD01000051">
    <property type="protein sequence ID" value="KWV55661.1"/>
    <property type="molecule type" value="Genomic_DNA"/>
</dbReference>
<keyword evidence="1" id="KW-0472">Membrane</keyword>
<dbReference type="InterPro" id="IPR009935">
    <property type="entry name" value="DUF1467"/>
</dbReference>
<reference evidence="2 3" key="1">
    <citation type="submission" date="2015-11" db="EMBL/GenBank/DDBJ databases">
        <title>Draft Genome Sequence of the Strain BR 10423 (Rhizobium sp.) isolated from nodules of Mimosa pudica.</title>
        <authorList>
            <person name="Barauna A.C."/>
            <person name="Zilli J.E."/>
            <person name="Simoes-Araujo J.L."/>
            <person name="Reis V.M."/>
            <person name="James E.K."/>
            <person name="Reis F.B.Jr."/>
            <person name="Rouws L.F."/>
            <person name="Passos S.R."/>
            <person name="Gois S.R."/>
        </authorList>
    </citation>
    <scope>NUCLEOTIDE SEQUENCE [LARGE SCALE GENOMIC DNA]</scope>
    <source>
        <strain evidence="2 3">BR10423</strain>
    </source>
</reference>
<dbReference type="RefSeq" id="WP_018857042.1">
    <property type="nucleotide sequence ID" value="NZ_JBBNAS010000376.1"/>
</dbReference>
<comment type="caution">
    <text evidence="2">The sequence shown here is derived from an EMBL/GenBank/DDBJ whole genome shotgun (WGS) entry which is preliminary data.</text>
</comment>
<sequence>MLQIFLQGFAVYFIVWWITLFAVLPIGLRTQAEDNDIVLGTVHSAPSRFRPVFVFSMTTIISAVIYGLWYIASNYFGWGFDALPQIGPSFSNV</sequence>
<accession>A0A109JV35</accession>
<feature type="transmembrane region" description="Helical" evidence="1">
    <location>
        <begin position="49"/>
        <end position="72"/>
    </location>
</feature>
<proteinExistence type="predicted"/>
<evidence type="ECO:0000313" key="3">
    <source>
        <dbReference type="Proteomes" id="UP000068164"/>
    </source>
</evidence>
<dbReference type="AlphaFoldDB" id="A0A109JV35"/>
<dbReference type="Pfam" id="PF07330">
    <property type="entry name" value="DUF1467"/>
    <property type="match status" value="1"/>
</dbReference>
<dbReference type="Proteomes" id="UP000068164">
    <property type="component" value="Unassembled WGS sequence"/>
</dbReference>
<dbReference type="OrthoDB" id="9804637at2"/>
<keyword evidence="3" id="KW-1185">Reference proteome</keyword>
<feature type="transmembrane region" description="Helical" evidence="1">
    <location>
        <begin position="6"/>
        <end position="28"/>
    </location>
</feature>